<organism evidence="1 2">
    <name type="scientific">Hypsizygus marmoreus</name>
    <name type="common">White beech mushroom</name>
    <name type="synonym">Agaricus marmoreus</name>
    <dbReference type="NCBI Taxonomy" id="39966"/>
    <lineage>
        <taxon>Eukaryota</taxon>
        <taxon>Fungi</taxon>
        <taxon>Dikarya</taxon>
        <taxon>Basidiomycota</taxon>
        <taxon>Agaricomycotina</taxon>
        <taxon>Agaricomycetes</taxon>
        <taxon>Agaricomycetidae</taxon>
        <taxon>Agaricales</taxon>
        <taxon>Tricholomatineae</taxon>
        <taxon>Lyophyllaceae</taxon>
        <taxon>Hypsizygus</taxon>
    </lineage>
</organism>
<evidence type="ECO:0000313" key="1">
    <source>
        <dbReference type="EMBL" id="RDB16204.1"/>
    </source>
</evidence>
<proteinExistence type="predicted"/>
<dbReference type="EMBL" id="LUEZ02000129">
    <property type="protein sequence ID" value="RDB16204.1"/>
    <property type="molecule type" value="Genomic_DNA"/>
</dbReference>
<evidence type="ECO:0000313" key="2">
    <source>
        <dbReference type="Proteomes" id="UP000076154"/>
    </source>
</evidence>
<sequence>MRCLYMSFSRSIYAPSAFPHLAIHPTHLTVYPVHLFAAQQSSSSPGKYAGVWDPKGPRRIQLVMAGWNELDLQRILSVVFTDPFTPLPPLRNPCLSHPRPAYHLVRVVVIRGLEKRTKTSRRLSSFSGPLSPSRHYAPPVTFYECSPVLLLGMERGVGKDQPTWALVLVSICT</sequence>
<dbReference type="InParanoid" id="A0A369J9S7"/>
<dbReference type="Proteomes" id="UP000076154">
    <property type="component" value="Unassembled WGS sequence"/>
</dbReference>
<gene>
    <name evidence="1" type="ORF">Hypma_003124</name>
</gene>
<name>A0A369J9S7_HYPMA</name>
<comment type="caution">
    <text evidence="1">The sequence shown here is derived from an EMBL/GenBank/DDBJ whole genome shotgun (WGS) entry which is preliminary data.</text>
</comment>
<dbReference type="AlphaFoldDB" id="A0A369J9S7"/>
<keyword evidence="2" id="KW-1185">Reference proteome</keyword>
<protein>
    <submittedName>
        <fullName evidence="1">Uncharacterized protein</fullName>
    </submittedName>
</protein>
<accession>A0A369J9S7</accession>
<reference evidence="1" key="1">
    <citation type="submission" date="2018-04" db="EMBL/GenBank/DDBJ databases">
        <title>Whole genome sequencing of Hypsizygus marmoreus.</title>
        <authorList>
            <person name="Choi I.-G."/>
            <person name="Min B."/>
            <person name="Kim J.-G."/>
            <person name="Kim S."/>
            <person name="Oh Y.-L."/>
            <person name="Kong W.-S."/>
            <person name="Park H."/>
            <person name="Jeong J."/>
            <person name="Song E.-S."/>
        </authorList>
    </citation>
    <scope>NUCLEOTIDE SEQUENCE [LARGE SCALE GENOMIC DNA]</scope>
    <source>
        <strain evidence="1">51987-8</strain>
    </source>
</reference>